<sequence>MVPPASGVASGRSDLRSDERRTIAGHCRCSFRLGTRKRERHRFWESQADLLTCVPTNGEQSQDIADAASGSGPTNVNAYFVPCAKMVPPASGVASGRSDLRSDERRPIAGHCRCSFRLGTRKPDLLTCVPTDGDPSHDVADAASGSGPTNVNAYFVPCAKMVPPASGVASGPSDLRSDEWRPIAGRRRCSFRLETRKRERLLRPLR</sequence>
<organism evidence="1 2">
    <name type="scientific">Culex pipiens pipiens</name>
    <name type="common">Northern house mosquito</name>
    <dbReference type="NCBI Taxonomy" id="38569"/>
    <lineage>
        <taxon>Eukaryota</taxon>
        <taxon>Metazoa</taxon>
        <taxon>Ecdysozoa</taxon>
        <taxon>Arthropoda</taxon>
        <taxon>Hexapoda</taxon>
        <taxon>Insecta</taxon>
        <taxon>Pterygota</taxon>
        <taxon>Neoptera</taxon>
        <taxon>Endopterygota</taxon>
        <taxon>Diptera</taxon>
        <taxon>Nematocera</taxon>
        <taxon>Culicoidea</taxon>
        <taxon>Culicidae</taxon>
        <taxon>Culicinae</taxon>
        <taxon>Culicini</taxon>
        <taxon>Culex</taxon>
        <taxon>Culex</taxon>
    </lineage>
</organism>
<dbReference type="Proteomes" id="UP001562425">
    <property type="component" value="Unassembled WGS sequence"/>
</dbReference>
<accession>A0ABD1DRJ3</accession>
<evidence type="ECO:0000313" key="2">
    <source>
        <dbReference type="Proteomes" id="UP001562425"/>
    </source>
</evidence>
<keyword evidence="2" id="KW-1185">Reference proteome</keyword>
<reference evidence="1 2" key="1">
    <citation type="submission" date="2024-05" db="EMBL/GenBank/DDBJ databases">
        <title>Culex pipiens pipiens assembly and annotation.</title>
        <authorList>
            <person name="Alout H."/>
            <person name="Durand T."/>
        </authorList>
    </citation>
    <scope>NUCLEOTIDE SEQUENCE [LARGE SCALE GENOMIC DNA]</scope>
    <source>
        <strain evidence="1">HA-2024</strain>
        <tissue evidence="1">Whole body</tissue>
    </source>
</reference>
<name>A0ABD1DRJ3_CULPP</name>
<dbReference type="AlphaFoldDB" id="A0ABD1DRJ3"/>
<dbReference type="EMBL" id="JBEHCU010003677">
    <property type="protein sequence ID" value="KAL1402049.1"/>
    <property type="molecule type" value="Genomic_DNA"/>
</dbReference>
<gene>
    <name evidence="1" type="ORF">pipiens_001896</name>
</gene>
<proteinExistence type="predicted"/>
<comment type="caution">
    <text evidence="1">The sequence shown here is derived from an EMBL/GenBank/DDBJ whole genome shotgun (WGS) entry which is preliminary data.</text>
</comment>
<protein>
    <submittedName>
        <fullName evidence="1">Uncharacterized protein</fullName>
    </submittedName>
</protein>
<evidence type="ECO:0000313" key="1">
    <source>
        <dbReference type="EMBL" id="KAL1402049.1"/>
    </source>
</evidence>